<sequence>LAEVDKLQRYFQGSLKIVLFLREDIYEVLLQHDAELPKRNLLRMQWTVSNLKHVVAERIAAGASAKNEDDDATWSSVFCPHVRNQITNDYILSRTLPRPRDILDFCQKAIDQAQRNGHDIVTAEDVLDAEAEFSESLFRSICLEYRTVYPKLEDVLLEFVEARYIMGWKEFEELGHTILARHRKIIDTWYGVDNPDIHYLSSVLFRIGFIGFAQSGRQFRLFADGRSFRETWSLVRPAPQVEIHSAFHRVLEIKVEGAPFAVARRRRKSLVDDRQMHLD</sequence>
<gene>
    <name evidence="1" type="ORF">S06H3_31637</name>
</gene>
<dbReference type="EMBL" id="BARV01018747">
    <property type="protein sequence ID" value="GAI23170.1"/>
    <property type="molecule type" value="Genomic_DNA"/>
</dbReference>
<feature type="non-terminal residue" evidence="1">
    <location>
        <position position="279"/>
    </location>
</feature>
<proteinExistence type="predicted"/>
<accession>X1N8I6</accession>
<reference evidence="1" key="1">
    <citation type="journal article" date="2014" name="Front. Microbiol.">
        <title>High frequency of phylogenetically diverse reductive dehalogenase-homologous genes in deep subseafloor sedimentary metagenomes.</title>
        <authorList>
            <person name="Kawai M."/>
            <person name="Futagami T."/>
            <person name="Toyoda A."/>
            <person name="Takaki Y."/>
            <person name="Nishi S."/>
            <person name="Hori S."/>
            <person name="Arai W."/>
            <person name="Tsubouchi T."/>
            <person name="Morono Y."/>
            <person name="Uchiyama I."/>
            <person name="Ito T."/>
            <person name="Fujiyama A."/>
            <person name="Inagaki F."/>
            <person name="Takami H."/>
        </authorList>
    </citation>
    <scope>NUCLEOTIDE SEQUENCE</scope>
    <source>
        <strain evidence="1">Expedition CK06-06</strain>
    </source>
</reference>
<organism evidence="1">
    <name type="scientific">marine sediment metagenome</name>
    <dbReference type="NCBI Taxonomy" id="412755"/>
    <lineage>
        <taxon>unclassified sequences</taxon>
        <taxon>metagenomes</taxon>
        <taxon>ecological metagenomes</taxon>
    </lineage>
</organism>
<protein>
    <submittedName>
        <fullName evidence="1">Uncharacterized protein</fullName>
    </submittedName>
</protein>
<dbReference type="NCBIfam" id="NF047389">
    <property type="entry name" value="ATPase_Sll1717"/>
    <property type="match status" value="1"/>
</dbReference>
<comment type="caution">
    <text evidence="1">The sequence shown here is derived from an EMBL/GenBank/DDBJ whole genome shotgun (WGS) entry which is preliminary data.</text>
</comment>
<name>X1N8I6_9ZZZZ</name>
<feature type="non-terminal residue" evidence="1">
    <location>
        <position position="1"/>
    </location>
</feature>
<dbReference type="AlphaFoldDB" id="X1N8I6"/>
<dbReference type="InterPro" id="IPR059206">
    <property type="entry name" value="Sll1717-like"/>
</dbReference>
<evidence type="ECO:0000313" key="1">
    <source>
        <dbReference type="EMBL" id="GAI23170.1"/>
    </source>
</evidence>